<dbReference type="AlphaFoldDB" id="A0A0E1NN38"/>
<reference evidence="3 4" key="1">
    <citation type="journal article" date="2006" name="J. Bacteriol.">
        <title>Complete genome sequence of Yersinia pestis strains Antiqua and Nepal516: evidence of gene reduction in an emerging pathogen.</title>
        <authorList>
            <person name="Chain P.S."/>
            <person name="Hu P."/>
            <person name="Malfatti S.A."/>
            <person name="Radnedge L."/>
            <person name="Larimer F."/>
            <person name="Vergez L.M."/>
            <person name="Worsham P."/>
            <person name="Chu M.C."/>
            <person name="Andersen G.L."/>
        </authorList>
    </citation>
    <scope>NUCLEOTIDE SEQUENCE [LARGE SCALE GENOMIC DNA]</scope>
    <source>
        <strain evidence="3 4">Antiqua</strain>
    </source>
</reference>
<dbReference type="RefSeq" id="WP_002228151.1">
    <property type="nucleotide sequence ID" value="NC_008150.1"/>
</dbReference>
<dbReference type="GeneID" id="57974612"/>
<evidence type="ECO:0000256" key="1">
    <source>
        <dbReference type="ARBA" id="ARBA00044755"/>
    </source>
</evidence>
<name>A0A0E1NN38_YERPA</name>
<proteinExistence type="inferred from homology"/>
<dbReference type="EMBL" id="CP000308">
    <property type="protein sequence ID" value="ABG16118.1"/>
    <property type="molecule type" value="Genomic_DNA"/>
</dbReference>
<evidence type="ECO:0000313" key="4">
    <source>
        <dbReference type="Proteomes" id="UP000001971"/>
    </source>
</evidence>
<dbReference type="Pfam" id="PF04519">
    <property type="entry name" value="Bactofilin"/>
    <property type="match status" value="1"/>
</dbReference>
<protein>
    <submittedName>
        <fullName evidence="3">Putative membrane protein</fullName>
    </submittedName>
</protein>
<keyword evidence="2" id="KW-0812">Transmembrane</keyword>
<dbReference type="HOGENOM" id="CLU_072799_0_3_6"/>
<dbReference type="PANTHER" id="PTHR35024">
    <property type="entry name" value="HYPOTHETICAL CYTOSOLIC PROTEIN"/>
    <property type="match status" value="1"/>
</dbReference>
<dbReference type="Proteomes" id="UP000001971">
    <property type="component" value="Chromosome"/>
</dbReference>
<gene>
    <name evidence="3" type="ordered locus">YPA_4157</name>
</gene>
<dbReference type="PANTHER" id="PTHR35024:SF4">
    <property type="entry name" value="POLYMER-FORMING CYTOSKELETAL PROTEIN"/>
    <property type="match status" value="1"/>
</dbReference>
<sequence precursor="true">MSFYIRKNMVLSLLWGLWVAALVAYAIYDLFFYLFIVPALFLIFTVSNVMFKKKVNSNNDGSSSVNIPSQTSMPLSNASQENAKNNTIIAAGTQLKGNINLDGDIQIYGVVMGDIIVNEGSIRLMRSGQIEGNLTAPHITVDGRVEGVCISDDLEILEHGRLKGIVKGSNFSIKKGGIFVGQSEITEEPVSQVKSKAKPVIAISQDKAKAEDVAAGQHSSNVS</sequence>
<evidence type="ECO:0000313" key="3">
    <source>
        <dbReference type="EMBL" id="ABG16118.1"/>
    </source>
</evidence>
<dbReference type="PATRIC" id="fig|360102.15.peg.2314"/>
<keyword evidence="2" id="KW-0472">Membrane</keyword>
<comment type="similarity">
    <text evidence="1">Belongs to the bactofilin family.</text>
</comment>
<keyword evidence="2" id="KW-1133">Transmembrane helix</keyword>
<accession>A0A0E1NN38</accession>
<evidence type="ECO:0000256" key="2">
    <source>
        <dbReference type="SAM" id="Phobius"/>
    </source>
</evidence>
<dbReference type="InterPro" id="IPR007607">
    <property type="entry name" value="BacA/B"/>
</dbReference>
<dbReference type="SMR" id="A0A0E1NN38"/>
<dbReference type="KEGG" id="ypa:YPA_4157"/>
<organism evidence="3 4">
    <name type="scientific">Yersinia pestis bv. Antiqua (strain Antiqua)</name>
    <dbReference type="NCBI Taxonomy" id="360102"/>
    <lineage>
        <taxon>Bacteria</taxon>
        <taxon>Pseudomonadati</taxon>
        <taxon>Pseudomonadota</taxon>
        <taxon>Gammaproteobacteria</taxon>
        <taxon>Enterobacterales</taxon>
        <taxon>Yersiniaceae</taxon>
        <taxon>Yersinia</taxon>
    </lineage>
</organism>
<feature type="transmembrane region" description="Helical" evidence="2">
    <location>
        <begin position="31"/>
        <end position="51"/>
    </location>
</feature>